<dbReference type="EMBL" id="CAADIC010000023">
    <property type="protein sequence ID" value="VFR38016.1"/>
    <property type="molecule type" value="Genomic_DNA"/>
</dbReference>
<dbReference type="EMBL" id="CAADIJ010000023">
    <property type="protein sequence ID" value="VFR82713.1"/>
    <property type="molecule type" value="Genomic_DNA"/>
</dbReference>
<organism evidence="2">
    <name type="scientific">plant metagenome</name>
    <dbReference type="NCBI Taxonomy" id="1297885"/>
    <lineage>
        <taxon>unclassified sequences</taxon>
        <taxon>metagenomes</taxon>
        <taxon>organismal metagenomes</taxon>
    </lineage>
</organism>
<reference evidence="2" key="1">
    <citation type="submission" date="2019-03" db="EMBL/GenBank/DDBJ databases">
        <authorList>
            <person name="Danneels B."/>
        </authorList>
    </citation>
    <scope>NUCLEOTIDE SEQUENCE</scope>
</reference>
<name>A0A484SQI6_9ZZZZ</name>
<evidence type="ECO:0000313" key="1">
    <source>
        <dbReference type="EMBL" id="VFR38016.1"/>
    </source>
</evidence>
<gene>
    <name evidence="1" type="ORF">ANDA3_3545</name>
    <name evidence="2" type="ORF">DAR2_3395</name>
    <name evidence="3" type="ORF">DAR3_3393</name>
</gene>
<proteinExistence type="predicted"/>
<dbReference type="EMBL" id="CAADIL010000006">
    <property type="protein sequence ID" value="VFR64656.1"/>
    <property type="molecule type" value="Genomic_DNA"/>
</dbReference>
<sequence>MHFIRGVVRGALGRRDVERRAYEDAPGRNPRHVDAHTNLGVLACDEHR</sequence>
<dbReference type="AlphaFoldDB" id="A0A484SQI6"/>
<evidence type="ECO:0000313" key="3">
    <source>
        <dbReference type="EMBL" id="VFR82713.1"/>
    </source>
</evidence>
<protein>
    <submittedName>
        <fullName evidence="2">Uncharacterized protein</fullName>
    </submittedName>
</protein>
<accession>A0A484SQI6</accession>
<evidence type="ECO:0000313" key="2">
    <source>
        <dbReference type="EMBL" id="VFR64656.1"/>
    </source>
</evidence>